<name>A0AAD8AE31_DIPPU</name>
<protein>
    <submittedName>
        <fullName evidence="1">Uncharacterized protein</fullName>
    </submittedName>
</protein>
<comment type="caution">
    <text evidence="1">The sequence shown here is derived from an EMBL/GenBank/DDBJ whole genome shotgun (WGS) entry which is preliminary data.</text>
</comment>
<proteinExistence type="predicted"/>
<dbReference type="EMBL" id="JASPKZ010001948">
    <property type="protein sequence ID" value="KAJ9597030.1"/>
    <property type="molecule type" value="Genomic_DNA"/>
</dbReference>
<reference evidence="1" key="1">
    <citation type="journal article" date="2023" name="IScience">
        <title>Live-bearing cockroach genome reveals convergent evolutionary mechanisms linked to viviparity in insects and beyond.</title>
        <authorList>
            <person name="Fouks B."/>
            <person name="Harrison M.C."/>
            <person name="Mikhailova A.A."/>
            <person name="Marchal E."/>
            <person name="English S."/>
            <person name="Carruthers M."/>
            <person name="Jennings E.C."/>
            <person name="Chiamaka E.L."/>
            <person name="Frigard R.A."/>
            <person name="Pippel M."/>
            <person name="Attardo G.M."/>
            <person name="Benoit J.B."/>
            <person name="Bornberg-Bauer E."/>
            <person name="Tobe S.S."/>
        </authorList>
    </citation>
    <scope>NUCLEOTIDE SEQUENCE</scope>
    <source>
        <strain evidence="1">Stay&amp;Tobe</strain>
    </source>
</reference>
<accession>A0AAD8AE31</accession>
<organism evidence="1 2">
    <name type="scientific">Diploptera punctata</name>
    <name type="common">Pacific beetle cockroach</name>
    <dbReference type="NCBI Taxonomy" id="6984"/>
    <lineage>
        <taxon>Eukaryota</taxon>
        <taxon>Metazoa</taxon>
        <taxon>Ecdysozoa</taxon>
        <taxon>Arthropoda</taxon>
        <taxon>Hexapoda</taxon>
        <taxon>Insecta</taxon>
        <taxon>Pterygota</taxon>
        <taxon>Neoptera</taxon>
        <taxon>Polyneoptera</taxon>
        <taxon>Dictyoptera</taxon>
        <taxon>Blattodea</taxon>
        <taxon>Blaberoidea</taxon>
        <taxon>Blaberidae</taxon>
        <taxon>Diplopterinae</taxon>
        <taxon>Diploptera</taxon>
    </lineage>
</organism>
<feature type="non-terminal residue" evidence="1">
    <location>
        <position position="145"/>
    </location>
</feature>
<sequence>YFNNYDIMIFLYAGNNIWAILNQQYSLIITGSLRHWYLVSTLEMSRFTVIFSVMLTLRYCLYKLIHAFTLLLYPLEDVSSNNRLTLMNTTFPGISFSCSQFAGGNVPRARHITPQSVVGVEMLIIVHFPNLGIHENCLFFSLTKP</sequence>
<reference evidence="1" key="2">
    <citation type="submission" date="2023-05" db="EMBL/GenBank/DDBJ databases">
        <authorList>
            <person name="Fouks B."/>
        </authorList>
    </citation>
    <scope>NUCLEOTIDE SEQUENCE</scope>
    <source>
        <strain evidence="1">Stay&amp;Tobe</strain>
        <tissue evidence="1">Testes</tissue>
    </source>
</reference>
<dbReference type="Proteomes" id="UP001233999">
    <property type="component" value="Unassembled WGS sequence"/>
</dbReference>
<keyword evidence="2" id="KW-1185">Reference proteome</keyword>
<feature type="non-terminal residue" evidence="1">
    <location>
        <position position="1"/>
    </location>
</feature>
<evidence type="ECO:0000313" key="2">
    <source>
        <dbReference type="Proteomes" id="UP001233999"/>
    </source>
</evidence>
<evidence type="ECO:0000313" key="1">
    <source>
        <dbReference type="EMBL" id="KAJ9597030.1"/>
    </source>
</evidence>
<dbReference type="AlphaFoldDB" id="A0AAD8AE31"/>
<gene>
    <name evidence="1" type="ORF">L9F63_011973</name>
</gene>